<organism evidence="1 2">
    <name type="scientific">Candidatus Methanofastidiosum methylothiophilum</name>
    <dbReference type="NCBI Taxonomy" id="1705564"/>
    <lineage>
        <taxon>Archaea</taxon>
        <taxon>Methanobacteriati</taxon>
        <taxon>Methanobacteriota</taxon>
        <taxon>Stenosarchaea group</taxon>
        <taxon>Candidatus Methanofastidiosia</taxon>
        <taxon>Candidatus Methanofastidiosales</taxon>
        <taxon>Candidatus Methanofastidiosaceae</taxon>
        <taxon>Candidatus Methanofastidiosum</taxon>
    </lineage>
</organism>
<name>A0A150IRG5_9EURY</name>
<dbReference type="AlphaFoldDB" id="A0A150IRG5"/>
<gene>
    <name evidence="1" type="ORF">AMQ74_01661</name>
</gene>
<evidence type="ECO:0000313" key="2">
    <source>
        <dbReference type="Proteomes" id="UP000075578"/>
    </source>
</evidence>
<protein>
    <submittedName>
        <fullName evidence="1">Uncharacterized protein</fullName>
    </submittedName>
</protein>
<sequence>MEKFRADTQNLKKLVGDTFVEGMINKNCWQMPFLEISVVISNNKASFILDLSNIHKFNETNMSFELYRAMINSTEYYMGQCLEALKQVAKPKDRFVYNIEETIATEKVGFHFPLSHINLEFYQGRLFRGNFFEANLSASPINIKISEVERLSLTYSALWVAKEKLIDYYLYYKCLKEQKEGKI</sequence>
<evidence type="ECO:0000313" key="1">
    <source>
        <dbReference type="EMBL" id="KYC47631.1"/>
    </source>
</evidence>
<accession>A0A150IRG5</accession>
<reference evidence="1 2" key="1">
    <citation type="journal article" date="2016" name="ISME J.">
        <title>Chasing the elusive Euryarchaeota class WSA2: genomes reveal a uniquely fastidious methyl-reducing methanogen.</title>
        <authorList>
            <person name="Nobu M.K."/>
            <person name="Narihiro T."/>
            <person name="Kuroda K."/>
            <person name="Mei R."/>
            <person name="Liu W.T."/>
        </authorList>
    </citation>
    <scope>NUCLEOTIDE SEQUENCE [LARGE SCALE GENOMIC DNA]</scope>
    <source>
        <strain evidence="1">U1lsi0528_Bin089</strain>
    </source>
</reference>
<comment type="caution">
    <text evidence="1">The sequence shown here is derived from an EMBL/GenBank/DDBJ whole genome shotgun (WGS) entry which is preliminary data.</text>
</comment>
<dbReference type="Proteomes" id="UP000075578">
    <property type="component" value="Unassembled WGS sequence"/>
</dbReference>
<dbReference type="EMBL" id="LNGD01000154">
    <property type="protein sequence ID" value="KYC47631.1"/>
    <property type="molecule type" value="Genomic_DNA"/>
</dbReference>
<proteinExistence type="predicted"/>